<comment type="caution">
    <text evidence="1">The sequence shown here is derived from an EMBL/GenBank/DDBJ whole genome shotgun (WGS) entry which is preliminary data.</text>
</comment>
<reference evidence="1 2" key="1">
    <citation type="submission" date="2017-09" db="EMBL/GenBank/DDBJ databases">
        <title>Large-scale bioinformatics analysis of Bacillus genomes uncovers conserved roles of natural products in bacterial physiology.</title>
        <authorList>
            <consortium name="Agbiome Team Llc"/>
            <person name="Bleich R.M."/>
            <person name="Kirk G.J."/>
            <person name="Santa Maria K.C."/>
            <person name="Allen S.E."/>
            <person name="Farag S."/>
            <person name="Shank E.A."/>
            <person name="Bowers A."/>
        </authorList>
    </citation>
    <scope>NUCLEOTIDE SEQUENCE [LARGE SCALE GENOMIC DNA]</scope>
    <source>
        <strain evidence="1 2">AFS015413</strain>
    </source>
</reference>
<gene>
    <name evidence="1" type="ORF">CN398_05990</name>
</gene>
<organism evidence="1 2">
    <name type="scientific">Bacillus thuringiensis</name>
    <dbReference type="NCBI Taxonomy" id="1428"/>
    <lineage>
        <taxon>Bacteria</taxon>
        <taxon>Bacillati</taxon>
        <taxon>Bacillota</taxon>
        <taxon>Bacilli</taxon>
        <taxon>Bacillales</taxon>
        <taxon>Bacillaceae</taxon>
        <taxon>Bacillus</taxon>
        <taxon>Bacillus cereus group</taxon>
    </lineage>
</organism>
<evidence type="ECO:0000313" key="1">
    <source>
        <dbReference type="EMBL" id="PFB09151.1"/>
    </source>
</evidence>
<protein>
    <submittedName>
        <fullName evidence="1">Uncharacterized protein</fullName>
    </submittedName>
</protein>
<dbReference type="AlphaFoldDB" id="A0A9X6Z6J4"/>
<dbReference type="EMBL" id="NTUS01000013">
    <property type="protein sequence ID" value="PFB09151.1"/>
    <property type="molecule type" value="Genomic_DNA"/>
</dbReference>
<dbReference type="Proteomes" id="UP000220397">
    <property type="component" value="Unassembled WGS sequence"/>
</dbReference>
<proteinExistence type="predicted"/>
<name>A0A9X6Z6J4_BACTU</name>
<dbReference type="RefSeq" id="WP_098368641.1">
    <property type="nucleotide sequence ID" value="NZ_JARSYC010000071.1"/>
</dbReference>
<sequence length="82" mass="9670">MKSTKTEAILQEDDSVDNAFQLAKQRYEDAERNRAEKLHAYRLADDEVKMAFRQLELLCPHKNMKGIFFKECADCSYSKFLF</sequence>
<accession>A0A9X6Z6J4</accession>
<evidence type="ECO:0000313" key="2">
    <source>
        <dbReference type="Proteomes" id="UP000220397"/>
    </source>
</evidence>